<protein>
    <submittedName>
        <fullName evidence="3">Uncharacterized protein</fullName>
    </submittedName>
</protein>
<gene>
    <name evidence="3" type="ORF">ASTO00021_LOCUS9198</name>
</gene>
<proteinExistence type="predicted"/>
<dbReference type="AlphaFoldDB" id="A0A7S3PI13"/>
<organism evidence="3">
    <name type="scientific">Aplanochytrium stocchinoi</name>
    <dbReference type="NCBI Taxonomy" id="215587"/>
    <lineage>
        <taxon>Eukaryota</taxon>
        <taxon>Sar</taxon>
        <taxon>Stramenopiles</taxon>
        <taxon>Bigyra</taxon>
        <taxon>Labyrinthulomycetes</taxon>
        <taxon>Thraustochytrida</taxon>
        <taxon>Thraustochytriidae</taxon>
        <taxon>Aplanochytrium</taxon>
    </lineage>
</organism>
<feature type="region of interest" description="Disordered" evidence="2">
    <location>
        <begin position="212"/>
        <end position="240"/>
    </location>
</feature>
<feature type="coiled-coil region" evidence="1">
    <location>
        <begin position="44"/>
        <end position="180"/>
    </location>
</feature>
<name>A0A7S3PI13_9STRA</name>
<evidence type="ECO:0000256" key="2">
    <source>
        <dbReference type="SAM" id="MobiDB-lite"/>
    </source>
</evidence>
<sequence length="616" mass="70798">MAAMQLHNIRVENGFTPEETTMIYRGSEKDRDLLMEICRLRKDQRELYKQMYELEEQLNHEKSENVSLKKAQVSHQQRLAEETRLRQKCERDVTKYKNQFLDVKALLTETLAEAKTQAVDLQKSKMYVSKLENKVDTLEEQIENIHKSHKEKSVQETNTIQKLRMELSSSQLALVKAQSNTVDLESQIRELGQCILTTQHELSEYKQRDCEMNSENDGFYDSEYEGANENEDEDEDEDKIENEDEVEVEVMDLSENLTHDDVLEAIKHNDVSYDSAFRSVDTGAETLSTKDEDKIQSEEPQVMKEETLSLEKRTIDENGPFQEHKSVHFDIADEHNHESGQKCATCEEERLRRERQQELEFVEAPIPDTSYTAAEIAEGATVNIIDNPEASEAETKPSFKFLLGKTHYELLGVPLSIAPEDDWDVIVNEAIVRAQSNGNAEPSERLSEAITVLSNMEYKQEYDSHVRNIDMFKSGFNAMEFRVSTKKGLFGRKSVKEKSRFFIVDENFICLFWSKKPIDRNLINKIAQSTIAVDADNGDASGENEIHIPDGVQFVEWKDVQSITRTGKLKGIPAERGVRSISMKTKEKALHIEMGSRKMCTSVILTLCRVNNFLMF</sequence>
<keyword evidence="1" id="KW-0175">Coiled coil</keyword>
<evidence type="ECO:0000313" key="3">
    <source>
        <dbReference type="EMBL" id="CAE0438974.1"/>
    </source>
</evidence>
<reference evidence="3" key="1">
    <citation type="submission" date="2021-01" db="EMBL/GenBank/DDBJ databases">
        <authorList>
            <person name="Corre E."/>
            <person name="Pelletier E."/>
            <person name="Niang G."/>
            <person name="Scheremetjew M."/>
            <person name="Finn R."/>
            <person name="Kale V."/>
            <person name="Holt S."/>
            <person name="Cochrane G."/>
            <person name="Meng A."/>
            <person name="Brown T."/>
            <person name="Cohen L."/>
        </authorList>
    </citation>
    <scope>NUCLEOTIDE SEQUENCE</scope>
    <source>
        <strain evidence="3">GSBS06</strain>
    </source>
</reference>
<evidence type="ECO:0000256" key="1">
    <source>
        <dbReference type="SAM" id="Coils"/>
    </source>
</evidence>
<dbReference type="EMBL" id="HBIN01012237">
    <property type="protein sequence ID" value="CAE0438974.1"/>
    <property type="molecule type" value="Transcribed_RNA"/>
</dbReference>
<accession>A0A7S3PI13</accession>